<dbReference type="AlphaFoldDB" id="A0A1N6M9Z0"/>
<keyword evidence="1" id="KW-1133">Transmembrane helix</keyword>
<protein>
    <submittedName>
        <fullName evidence="2">Uncharacterized protein</fullName>
    </submittedName>
</protein>
<keyword evidence="1" id="KW-0812">Transmembrane</keyword>
<proteinExistence type="predicted"/>
<keyword evidence="1" id="KW-0472">Membrane</keyword>
<reference evidence="2 3" key="1">
    <citation type="submission" date="2016-12" db="EMBL/GenBank/DDBJ databases">
        <authorList>
            <person name="Song W.-J."/>
            <person name="Kurnit D.M."/>
        </authorList>
    </citation>
    <scope>NUCLEOTIDE SEQUENCE [LARGE SCALE GENOMIC DNA]</scope>
    <source>
        <strain evidence="2 3">CECT 9026</strain>
    </source>
</reference>
<evidence type="ECO:0000256" key="1">
    <source>
        <dbReference type="SAM" id="Phobius"/>
    </source>
</evidence>
<evidence type="ECO:0000313" key="3">
    <source>
        <dbReference type="Proteomes" id="UP000184774"/>
    </source>
</evidence>
<feature type="transmembrane region" description="Helical" evidence="1">
    <location>
        <begin position="70"/>
        <end position="89"/>
    </location>
</feature>
<dbReference type="EMBL" id="FSSB01000028">
    <property type="protein sequence ID" value="SIO96177.1"/>
    <property type="molecule type" value="Genomic_DNA"/>
</dbReference>
<gene>
    <name evidence="2" type="ORF">VSP9026_03959</name>
</gene>
<name>A0A1N6M9Z0_9VIBR</name>
<evidence type="ECO:0000313" key="2">
    <source>
        <dbReference type="EMBL" id="SIO96177.1"/>
    </source>
</evidence>
<sequence>MNENLDELLPTLKEFNLENVSFKVVDPSLLPEKTLKSFNIFMSGSTVPHRTYVYSYDYARFCMLVRRGDILILCQLFIYYQLVIYITVIRHKSI</sequence>
<accession>A0A1N6M9Z0</accession>
<organism evidence="2 3">
    <name type="scientific">Vibrio spartinae</name>
    <dbReference type="NCBI Taxonomy" id="1918945"/>
    <lineage>
        <taxon>Bacteria</taxon>
        <taxon>Pseudomonadati</taxon>
        <taxon>Pseudomonadota</taxon>
        <taxon>Gammaproteobacteria</taxon>
        <taxon>Vibrionales</taxon>
        <taxon>Vibrionaceae</taxon>
        <taxon>Vibrio</taxon>
    </lineage>
</organism>
<dbReference type="Proteomes" id="UP000184774">
    <property type="component" value="Unassembled WGS sequence"/>
</dbReference>